<dbReference type="Gene3D" id="3.30.450.40">
    <property type="match status" value="1"/>
</dbReference>
<dbReference type="InterPro" id="IPR029016">
    <property type="entry name" value="GAF-like_dom_sf"/>
</dbReference>
<dbReference type="PANTHER" id="PTHR43102">
    <property type="entry name" value="SLR1143 PROTEIN"/>
    <property type="match status" value="1"/>
</dbReference>
<dbReference type="EMBL" id="JAJADQ010000003">
    <property type="protein sequence ID" value="MCB2377471.1"/>
    <property type="molecule type" value="Genomic_DNA"/>
</dbReference>
<dbReference type="Pfam" id="PF01590">
    <property type="entry name" value="GAF"/>
    <property type="match status" value="1"/>
</dbReference>
<keyword evidence="3" id="KW-1185">Reference proteome</keyword>
<dbReference type="InterPro" id="IPR003018">
    <property type="entry name" value="GAF"/>
</dbReference>
<dbReference type="SUPFAM" id="SSF55781">
    <property type="entry name" value="GAF domain-like"/>
    <property type="match status" value="1"/>
</dbReference>
<evidence type="ECO:0000313" key="2">
    <source>
        <dbReference type="EMBL" id="MCB2377471.1"/>
    </source>
</evidence>
<evidence type="ECO:0000259" key="1">
    <source>
        <dbReference type="Pfam" id="PF01590"/>
    </source>
</evidence>
<evidence type="ECO:0000313" key="3">
    <source>
        <dbReference type="Proteomes" id="UP001165297"/>
    </source>
</evidence>
<name>A0ABS8AAP1_9BACT</name>
<dbReference type="RefSeq" id="WP_226184441.1">
    <property type="nucleotide sequence ID" value="NZ_JAJADQ010000003.1"/>
</dbReference>
<accession>A0ABS8AAP1</accession>
<organism evidence="2 3">
    <name type="scientific">Hymenobacter nitidus</name>
    <dbReference type="NCBI Taxonomy" id="2880929"/>
    <lineage>
        <taxon>Bacteria</taxon>
        <taxon>Pseudomonadati</taxon>
        <taxon>Bacteroidota</taxon>
        <taxon>Cytophagia</taxon>
        <taxon>Cytophagales</taxon>
        <taxon>Hymenobacteraceae</taxon>
        <taxon>Hymenobacter</taxon>
    </lineage>
</organism>
<sequence length="235" mass="25453">MSFSRSSLIPHNDEDRLLALSRYRVAGTAPEHLFDGIAALTAKLFGAPIALVSLVAEDSVWFKAHFGLPDATRVNRAQSLCSVAILHDEATIFENLRQQPCTLIESDVLEQLNLAFYASQPLQTTDGFNIGALCVIDHQARTFTPDEQKLLKQLAISVMLFLELRREGITLPVPGAPAHLTVPALLHSLTLLAEIGSSGAAIDIDGNPVGTPAIHQEAGHIMLLINRRLQEVLAA</sequence>
<protein>
    <submittedName>
        <fullName evidence="2">GAF domain-containing protein</fullName>
    </submittedName>
</protein>
<feature type="domain" description="GAF" evidence="1">
    <location>
        <begin position="30"/>
        <end position="159"/>
    </location>
</feature>
<gene>
    <name evidence="2" type="ORF">LGH70_07755</name>
</gene>
<comment type="caution">
    <text evidence="2">The sequence shown here is derived from an EMBL/GenBank/DDBJ whole genome shotgun (WGS) entry which is preliminary data.</text>
</comment>
<proteinExistence type="predicted"/>
<reference evidence="2" key="1">
    <citation type="submission" date="2021-10" db="EMBL/GenBank/DDBJ databases">
        <authorList>
            <person name="Dean J.D."/>
            <person name="Kim M.K."/>
            <person name="Newey C.N."/>
            <person name="Stoker T.S."/>
            <person name="Thompson D.W."/>
            <person name="Grose J.H."/>
        </authorList>
    </citation>
    <scope>NUCLEOTIDE SEQUENCE</scope>
    <source>
        <strain evidence="2">BT635</strain>
    </source>
</reference>
<dbReference type="PANTHER" id="PTHR43102:SF2">
    <property type="entry name" value="GAF DOMAIN-CONTAINING PROTEIN"/>
    <property type="match status" value="1"/>
</dbReference>
<dbReference type="Proteomes" id="UP001165297">
    <property type="component" value="Unassembled WGS sequence"/>
</dbReference>